<reference evidence="2" key="1">
    <citation type="submission" date="2022-03" db="EMBL/GenBank/DDBJ databases">
        <title>Streptomyces 7R015 and 7R016 isolated from Barleria lupulina in Thailand.</title>
        <authorList>
            <person name="Kanchanasin P."/>
            <person name="Phongsopitanun W."/>
            <person name="Tanasupawat S."/>
        </authorList>
    </citation>
    <scope>NUCLEOTIDE SEQUENCE</scope>
    <source>
        <strain evidence="2">7R015</strain>
    </source>
</reference>
<dbReference type="RefSeq" id="WP_242778685.1">
    <property type="nucleotide sequence ID" value="NZ_JALDAY010000024.1"/>
</dbReference>
<feature type="compositionally biased region" description="Acidic residues" evidence="1">
    <location>
        <begin position="135"/>
        <end position="145"/>
    </location>
</feature>
<feature type="region of interest" description="Disordered" evidence="1">
    <location>
        <begin position="97"/>
        <end position="151"/>
    </location>
</feature>
<dbReference type="EMBL" id="JALDAY010000024">
    <property type="protein sequence ID" value="MCI3279095.1"/>
    <property type="molecule type" value="Genomic_DNA"/>
</dbReference>
<name>A0ABS9YP98_9ACTN</name>
<keyword evidence="3" id="KW-1185">Reference proteome</keyword>
<organism evidence="2 3">
    <name type="scientific">Streptomyces cylindrosporus</name>
    <dbReference type="NCBI Taxonomy" id="2927583"/>
    <lineage>
        <taxon>Bacteria</taxon>
        <taxon>Bacillati</taxon>
        <taxon>Actinomycetota</taxon>
        <taxon>Actinomycetes</taxon>
        <taxon>Kitasatosporales</taxon>
        <taxon>Streptomycetaceae</taxon>
        <taxon>Streptomyces</taxon>
    </lineage>
</organism>
<comment type="caution">
    <text evidence="2">The sequence shown here is derived from an EMBL/GenBank/DDBJ whole genome shotgun (WGS) entry which is preliminary data.</text>
</comment>
<proteinExistence type="predicted"/>
<evidence type="ECO:0000313" key="2">
    <source>
        <dbReference type="EMBL" id="MCI3279095.1"/>
    </source>
</evidence>
<dbReference type="Proteomes" id="UP001165269">
    <property type="component" value="Unassembled WGS sequence"/>
</dbReference>
<evidence type="ECO:0000313" key="3">
    <source>
        <dbReference type="Proteomes" id="UP001165269"/>
    </source>
</evidence>
<sequence length="151" mass="15760">MTDAPLAYTVHPGGPLASEELQHALTQWLRANGINPSLVSVDAPISVLPLPHPGPDGQTWLIQVIVLEQFHIDHLGAKEINLITGRPVTFQRTIPLTVPFPNQPATGAEHQTDGGPAGSQSAADEGLDQQGEAVADTDGDAETAPDEAGGQ</sequence>
<evidence type="ECO:0000256" key="1">
    <source>
        <dbReference type="SAM" id="MobiDB-lite"/>
    </source>
</evidence>
<protein>
    <submittedName>
        <fullName evidence="2">Uncharacterized protein</fullName>
    </submittedName>
</protein>
<accession>A0ABS9YP98</accession>
<gene>
    <name evidence="2" type="ORF">MQP27_49335</name>
</gene>